<feature type="compositionally biased region" description="Acidic residues" evidence="1">
    <location>
        <begin position="15"/>
        <end position="25"/>
    </location>
</feature>
<feature type="region of interest" description="Disordered" evidence="1">
    <location>
        <begin position="136"/>
        <end position="159"/>
    </location>
</feature>
<reference evidence="2 3" key="1">
    <citation type="submission" date="2019-03" db="EMBL/GenBank/DDBJ databases">
        <title>Single cell metagenomics reveals metabolic interactions within the superorganism composed of flagellate Streblomastix strix and complex community of Bacteroidetes bacteria on its surface.</title>
        <authorList>
            <person name="Treitli S.C."/>
            <person name="Kolisko M."/>
            <person name="Husnik F."/>
            <person name="Keeling P."/>
            <person name="Hampl V."/>
        </authorList>
    </citation>
    <scope>NUCLEOTIDE SEQUENCE [LARGE SCALE GENOMIC DNA]</scope>
    <source>
        <strain evidence="2">ST1C</strain>
    </source>
</reference>
<dbReference type="EMBL" id="SNRW01039622">
    <property type="protein sequence ID" value="KAA6351525.1"/>
    <property type="molecule type" value="Genomic_DNA"/>
</dbReference>
<feature type="compositionally biased region" description="Basic and acidic residues" evidence="1">
    <location>
        <begin position="1"/>
        <end position="14"/>
    </location>
</feature>
<sequence>MNLDAAERLSKLLDLEEEKDDEMDKEEVKRNQKEQIEQQSSFSTYDPDPIHPLPFIFPFSIITHSPLPIHLASLPFSQSFNQQNVAQFGWETGEVKIAVDELKKKRNKRRQEKKKENMMKNKKIIEIEQDVEVGKQIINQKEENDNDNDNDDEEEEEELKYELQCDVYVRG</sequence>
<comment type="caution">
    <text evidence="2">The sequence shown here is derived from an EMBL/GenBank/DDBJ whole genome shotgun (WGS) entry which is preliminary data.</text>
</comment>
<feature type="non-terminal residue" evidence="2">
    <location>
        <position position="171"/>
    </location>
</feature>
<evidence type="ECO:0000256" key="1">
    <source>
        <dbReference type="SAM" id="MobiDB-lite"/>
    </source>
</evidence>
<accession>A0A5J4T254</accession>
<gene>
    <name evidence="2" type="ORF">EZS28_051840</name>
</gene>
<evidence type="ECO:0000313" key="2">
    <source>
        <dbReference type="EMBL" id="KAA6351525.1"/>
    </source>
</evidence>
<dbReference type="Proteomes" id="UP000324800">
    <property type="component" value="Unassembled WGS sequence"/>
</dbReference>
<organism evidence="2 3">
    <name type="scientific">Streblomastix strix</name>
    <dbReference type="NCBI Taxonomy" id="222440"/>
    <lineage>
        <taxon>Eukaryota</taxon>
        <taxon>Metamonada</taxon>
        <taxon>Preaxostyla</taxon>
        <taxon>Oxymonadida</taxon>
        <taxon>Streblomastigidae</taxon>
        <taxon>Streblomastix</taxon>
    </lineage>
</organism>
<name>A0A5J4T254_9EUKA</name>
<evidence type="ECO:0000313" key="3">
    <source>
        <dbReference type="Proteomes" id="UP000324800"/>
    </source>
</evidence>
<feature type="compositionally biased region" description="Basic and acidic residues" evidence="1">
    <location>
        <begin position="26"/>
        <end position="36"/>
    </location>
</feature>
<proteinExistence type="predicted"/>
<dbReference type="AlphaFoldDB" id="A0A5J4T254"/>
<protein>
    <submittedName>
        <fullName evidence="2">Uncharacterized protein</fullName>
    </submittedName>
</protein>
<feature type="region of interest" description="Disordered" evidence="1">
    <location>
        <begin position="1"/>
        <end position="47"/>
    </location>
</feature>
<feature type="compositionally biased region" description="Acidic residues" evidence="1">
    <location>
        <begin position="144"/>
        <end position="159"/>
    </location>
</feature>